<dbReference type="OrthoDB" id="9792162at2"/>
<gene>
    <name evidence="4" type="ORF">KDAU_11000</name>
</gene>
<dbReference type="PANTHER" id="PTHR48106:SF18">
    <property type="entry name" value="QUINONE OXIDOREDUCTASE PIG3"/>
    <property type="match status" value="1"/>
</dbReference>
<evidence type="ECO:0000256" key="1">
    <source>
        <dbReference type="ARBA" id="ARBA00022857"/>
    </source>
</evidence>
<dbReference type="Proteomes" id="UP000287224">
    <property type="component" value="Unassembled WGS sequence"/>
</dbReference>
<dbReference type="Gene3D" id="3.90.180.10">
    <property type="entry name" value="Medium-chain alcohol dehydrogenases, catalytic domain"/>
    <property type="match status" value="1"/>
</dbReference>
<name>A0A401ZA72_9CHLR</name>
<dbReference type="SUPFAM" id="SSF51735">
    <property type="entry name" value="NAD(P)-binding Rossmann-fold domains"/>
    <property type="match status" value="1"/>
</dbReference>
<evidence type="ECO:0000259" key="3">
    <source>
        <dbReference type="SMART" id="SM00829"/>
    </source>
</evidence>
<dbReference type="InterPro" id="IPR020843">
    <property type="entry name" value="ER"/>
</dbReference>
<dbReference type="InterPro" id="IPR011032">
    <property type="entry name" value="GroES-like_sf"/>
</dbReference>
<reference evidence="5" key="1">
    <citation type="submission" date="2018-12" db="EMBL/GenBank/DDBJ databases">
        <title>Tengunoibacter tsumagoiensis gen. nov., sp. nov., Dictyobacter kobayashii sp. nov., D. alpinus sp. nov., and D. joshuensis sp. nov. and description of Dictyobacteraceae fam. nov. within the order Ktedonobacterales isolated from Tengu-no-mugimeshi.</title>
        <authorList>
            <person name="Wang C.M."/>
            <person name="Zheng Y."/>
            <person name="Sakai Y."/>
            <person name="Toyoda A."/>
            <person name="Minakuchi Y."/>
            <person name="Abe K."/>
            <person name="Yokota A."/>
            <person name="Yabe S."/>
        </authorList>
    </citation>
    <scope>NUCLEOTIDE SEQUENCE [LARGE SCALE GENOMIC DNA]</scope>
    <source>
        <strain evidence="5">S-27</strain>
    </source>
</reference>
<dbReference type="EMBL" id="BIFQ01000001">
    <property type="protein sequence ID" value="GCE03771.1"/>
    <property type="molecule type" value="Genomic_DNA"/>
</dbReference>
<dbReference type="PANTHER" id="PTHR48106">
    <property type="entry name" value="QUINONE OXIDOREDUCTASE PIG3-RELATED"/>
    <property type="match status" value="1"/>
</dbReference>
<keyword evidence="1" id="KW-0521">NADP</keyword>
<dbReference type="SUPFAM" id="SSF50129">
    <property type="entry name" value="GroES-like"/>
    <property type="match status" value="1"/>
</dbReference>
<dbReference type="SMART" id="SM00829">
    <property type="entry name" value="PKS_ER"/>
    <property type="match status" value="1"/>
</dbReference>
<evidence type="ECO:0000313" key="5">
    <source>
        <dbReference type="Proteomes" id="UP000287224"/>
    </source>
</evidence>
<accession>A0A401ZA72</accession>
<keyword evidence="2" id="KW-0560">Oxidoreductase</keyword>
<sequence length="314" mass="32915">MKAVQVSQFGGPEVLQIQEVADPSPAPNEVLIEVKATTVNRLDLFQRDGSRPVKLPFTPGLEAAGVVLQEGNGFRAGERVLTTRASQARGGGGYASRLAVPAADLARIPEGVSFEQAVAAGLASSTAWGSLFDLGHLQSGERVLIWAGSSGVGSIAIQLARHAGARVITTASSEERANALRQLGAEEVINHRQQNVGKVLQETGGVQLVIELVSATLQESIEAAAADGRIILIGNLGGKEATVDTQAWRLKRVSVIGGGQLHTSIANEEKVLQLIAEKAIQPLIAHVLPVEQAAKAHRLLESGEPQGKIVLTFA</sequence>
<dbReference type="InterPro" id="IPR013154">
    <property type="entry name" value="ADH-like_N"/>
</dbReference>
<dbReference type="Pfam" id="PF00107">
    <property type="entry name" value="ADH_zinc_N"/>
    <property type="match status" value="1"/>
</dbReference>
<dbReference type="InterPro" id="IPR013149">
    <property type="entry name" value="ADH-like_C"/>
</dbReference>
<proteinExistence type="predicted"/>
<dbReference type="InterPro" id="IPR036291">
    <property type="entry name" value="NAD(P)-bd_dom_sf"/>
</dbReference>
<keyword evidence="5" id="KW-1185">Reference proteome</keyword>
<dbReference type="Gene3D" id="3.40.50.720">
    <property type="entry name" value="NAD(P)-binding Rossmann-like Domain"/>
    <property type="match status" value="1"/>
</dbReference>
<evidence type="ECO:0000313" key="4">
    <source>
        <dbReference type="EMBL" id="GCE03771.1"/>
    </source>
</evidence>
<comment type="caution">
    <text evidence="4">The sequence shown here is derived from an EMBL/GenBank/DDBJ whole genome shotgun (WGS) entry which is preliminary data.</text>
</comment>
<dbReference type="GO" id="GO:0016651">
    <property type="term" value="F:oxidoreductase activity, acting on NAD(P)H"/>
    <property type="evidence" value="ECO:0007669"/>
    <property type="project" value="TreeGrafter"/>
</dbReference>
<evidence type="ECO:0000256" key="2">
    <source>
        <dbReference type="ARBA" id="ARBA00023002"/>
    </source>
</evidence>
<dbReference type="Pfam" id="PF08240">
    <property type="entry name" value="ADH_N"/>
    <property type="match status" value="1"/>
</dbReference>
<organism evidence="4 5">
    <name type="scientific">Dictyobacter aurantiacus</name>
    <dbReference type="NCBI Taxonomy" id="1936993"/>
    <lineage>
        <taxon>Bacteria</taxon>
        <taxon>Bacillati</taxon>
        <taxon>Chloroflexota</taxon>
        <taxon>Ktedonobacteria</taxon>
        <taxon>Ktedonobacterales</taxon>
        <taxon>Dictyobacteraceae</taxon>
        <taxon>Dictyobacter</taxon>
    </lineage>
</organism>
<dbReference type="RefSeq" id="WP_126595008.1">
    <property type="nucleotide sequence ID" value="NZ_BIFQ01000001.1"/>
</dbReference>
<dbReference type="GO" id="GO:0070402">
    <property type="term" value="F:NADPH binding"/>
    <property type="evidence" value="ECO:0007669"/>
    <property type="project" value="TreeGrafter"/>
</dbReference>
<dbReference type="AlphaFoldDB" id="A0A401ZA72"/>
<feature type="domain" description="Enoyl reductase (ER)" evidence="3">
    <location>
        <begin position="10"/>
        <end position="311"/>
    </location>
</feature>
<protein>
    <submittedName>
        <fullName evidence="4">NAD(P)H quinone oxidoreductase</fullName>
    </submittedName>
</protein>